<gene>
    <name evidence="2" type="ORF">CEUSTIGMA_g10005.t1</name>
</gene>
<proteinExistence type="predicted"/>
<sequence length="71" mass="8237">ESQLREIAAHFGITLDKEQLMSRCPKCNAAAFRLVPKDSVRERVSERIFEIVEEFFECGGCLKVFWMVRKG</sequence>
<evidence type="ECO:0000313" key="2">
    <source>
        <dbReference type="EMBL" id="GAX82579.1"/>
    </source>
</evidence>
<feature type="non-terminal residue" evidence="2">
    <location>
        <position position="1"/>
    </location>
</feature>
<dbReference type="EMBL" id="BEGY01000083">
    <property type="protein sequence ID" value="GAX82579.1"/>
    <property type="molecule type" value="Genomic_DNA"/>
</dbReference>
<dbReference type="OrthoDB" id="18193at2759"/>
<feature type="domain" description="Mut7-C RNAse" evidence="1">
    <location>
        <begin position="1"/>
        <end position="67"/>
    </location>
</feature>
<protein>
    <recommendedName>
        <fullName evidence="1">Mut7-C RNAse domain-containing protein</fullName>
    </recommendedName>
</protein>
<organism evidence="2 3">
    <name type="scientific">Chlamydomonas eustigma</name>
    <dbReference type="NCBI Taxonomy" id="1157962"/>
    <lineage>
        <taxon>Eukaryota</taxon>
        <taxon>Viridiplantae</taxon>
        <taxon>Chlorophyta</taxon>
        <taxon>core chlorophytes</taxon>
        <taxon>Chlorophyceae</taxon>
        <taxon>CS clade</taxon>
        <taxon>Chlamydomonadales</taxon>
        <taxon>Chlamydomonadaceae</taxon>
        <taxon>Chlamydomonas</taxon>
    </lineage>
</organism>
<evidence type="ECO:0000259" key="1">
    <source>
        <dbReference type="Pfam" id="PF01927"/>
    </source>
</evidence>
<dbReference type="PANTHER" id="PTHR39081">
    <property type="entry name" value="MUT7-C DOMAIN-CONTAINING PROTEIN"/>
    <property type="match status" value="1"/>
</dbReference>
<dbReference type="Pfam" id="PF01927">
    <property type="entry name" value="Mut7-C"/>
    <property type="match status" value="1"/>
</dbReference>
<evidence type="ECO:0000313" key="3">
    <source>
        <dbReference type="Proteomes" id="UP000232323"/>
    </source>
</evidence>
<dbReference type="Proteomes" id="UP000232323">
    <property type="component" value="Unassembled WGS sequence"/>
</dbReference>
<keyword evidence="3" id="KW-1185">Reference proteome</keyword>
<dbReference type="STRING" id="1157962.A0A250XI40"/>
<comment type="caution">
    <text evidence="2">The sequence shown here is derived from an EMBL/GenBank/DDBJ whole genome shotgun (WGS) entry which is preliminary data.</text>
</comment>
<reference evidence="2 3" key="1">
    <citation type="submission" date="2017-08" db="EMBL/GenBank/DDBJ databases">
        <title>Acidophilic green algal genome provides insights into adaptation to an acidic environment.</title>
        <authorList>
            <person name="Hirooka S."/>
            <person name="Hirose Y."/>
            <person name="Kanesaki Y."/>
            <person name="Higuchi S."/>
            <person name="Fujiwara T."/>
            <person name="Onuma R."/>
            <person name="Era A."/>
            <person name="Ohbayashi R."/>
            <person name="Uzuka A."/>
            <person name="Nozaki H."/>
            <person name="Yoshikawa H."/>
            <person name="Miyagishima S.Y."/>
        </authorList>
    </citation>
    <scope>NUCLEOTIDE SEQUENCE [LARGE SCALE GENOMIC DNA]</scope>
    <source>
        <strain evidence="2 3">NIES-2499</strain>
    </source>
</reference>
<accession>A0A250XI40</accession>
<dbReference type="InterPro" id="IPR002782">
    <property type="entry name" value="Mut7-C_RNAse_dom"/>
</dbReference>
<dbReference type="AlphaFoldDB" id="A0A250XI40"/>
<dbReference type="PANTHER" id="PTHR39081:SF1">
    <property type="entry name" value="MUT7-C RNASE DOMAIN-CONTAINING PROTEIN"/>
    <property type="match status" value="1"/>
</dbReference>
<name>A0A250XI40_9CHLO</name>